<reference evidence="2" key="2">
    <citation type="submission" date="2022-08" db="UniProtKB">
        <authorList>
            <consortium name="EnsemblMetazoa"/>
        </authorList>
    </citation>
    <scope>IDENTIFICATION</scope>
    <source>
        <strain evidence="2">STECLA/ALBI9_A</strain>
    </source>
</reference>
<dbReference type="InterPro" id="IPR038792">
    <property type="entry name" value="CFAP97D1/2"/>
</dbReference>
<dbReference type="OrthoDB" id="193499at2759"/>
<dbReference type="GeneID" id="118463458"/>
<dbReference type="PANTHER" id="PTHR33768:SF3">
    <property type="entry name" value="MIP11318P"/>
    <property type="match status" value="1"/>
</dbReference>
<evidence type="ECO:0000313" key="2">
    <source>
        <dbReference type="EnsemblMetazoa" id="AALB005641-PA"/>
    </source>
</evidence>
<evidence type="ECO:0000313" key="3">
    <source>
        <dbReference type="Proteomes" id="UP000069272"/>
    </source>
</evidence>
<sequence length="265" mass="30162">MSPRRGLGIDAAAPSLLVDSVLKTGKMAQDMQWRSCIVRENKNLLRKINQIYRNKGFLYVDYSFRAHQSLHSENQKRMARRIERENRILFERIVGRRPMIDSRAPRKLCTIPGPSVNDEHRLLVDFWERSDRWLCQLVIEVCADIASPACEPILPIGGKLFRIYAGVCLVLEGDNRAGHDAEASLNTGTLSCVPKGSVVRQYVNKRKYYVLVALTHLEGLSDAQLIGRVASQGSKDRLNLLNSYGSKFGRLIEPIRFEVVQKKRK</sequence>
<organism evidence="2 3">
    <name type="scientific">Anopheles albimanus</name>
    <name type="common">New world malaria mosquito</name>
    <dbReference type="NCBI Taxonomy" id="7167"/>
    <lineage>
        <taxon>Eukaryota</taxon>
        <taxon>Metazoa</taxon>
        <taxon>Ecdysozoa</taxon>
        <taxon>Arthropoda</taxon>
        <taxon>Hexapoda</taxon>
        <taxon>Insecta</taxon>
        <taxon>Pterygota</taxon>
        <taxon>Neoptera</taxon>
        <taxon>Endopterygota</taxon>
        <taxon>Diptera</taxon>
        <taxon>Nematocera</taxon>
        <taxon>Culicoidea</taxon>
        <taxon>Culicidae</taxon>
        <taxon>Anophelinae</taxon>
        <taxon>Anopheles</taxon>
    </lineage>
</organism>
<evidence type="ECO:0000256" key="1">
    <source>
        <dbReference type="ARBA" id="ARBA00008315"/>
    </source>
</evidence>
<dbReference type="InterPro" id="IPR029488">
    <property type="entry name" value="Hmw/CFAP97"/>
</dbReference>
<proteinExistence type="inferred from homology"/>
<dbReference type="Pfam" id="PF13879">
    <property type="entry name" value="Hmw_CFAP97"/>
    <property type="match status" value="1"/>
</dbReference>
<dbReference type="AlphaFoldDB" id="A0A182FGK0"/>
<dbReference type="VEuPathDB" id="VectorBase:AALB20_027228"/>
<dbReference type="PANTHER" id="PTHR33768">
    <property type="entry name" value="MIP11318P"/>
    <property type="match status" value="1"/>
</dbReference>
<dbReference type="RefSeq" id="XP_035785939.1">
    <property type="nucleotide sequence ID" value="XM_035930046.1"/>
</dbReference>
<reference evidence="2 3" key="1">
    <citation type="journal article" date="2017" name="G3 (Bethesda)">
        <title>The Physical Genome Mapping of Anopheles albimanus Corrected Scaffold Misassemblies and Identified Interarm Rearrangements in Genus Anopheles.</title>
        <authorList>
            <person name="Artemov G.N."/>
            <person name="Peery A.N."/>
            <person name="Jiang X."/>
            <person name="Tu Z."/>
            <person name="Stegniy V.N."/>
            <person name="Sharakhova M.V."/>
            <person name="Sharakhov I.V."/>
        </authorList>
    </citation>
    <scope>NUCLEOTIDE SEQUENCE [LARGE SCALE GENOMIC DNA]</scope>
    <source>
        <strain evidence="2 3">ALBI9_A</strain>
    </source>
</reference>
<keyword evidence="3" id="KW-1185">Reference proteome</keyword>
<protein>
    <submittedName>
        <fullName evidence="2">Uncharacterized protein</fullName>
    </submittedName>
</protein>
<accession>A0A182FGK0</accession>
<dbReference type="KEGG" id="aali:118463458"/>
<dbReference type="Proteomes" id="UP000069272">
    <property type="component" value="Chromosome 3L"/>
</dbReference>
<dbReference type="EnsemblMetazoa" id="AALB005641-RA">
    <property type="protein sequence ID" value="AALB005641-PA"/>
    <property type="gene ID" value="AALB005641"/>
</dbReference>
<name>A0A182FGK0_ANOAL</name>
<dbReference type="VEuPathDB" id="VectorBase:AALB005641"/>
<comment type="similarity">
    <text evidence="1">Belongs to the CFAP97 family.</text>
</comment>